<evidence type="ECO:0000256" key="2">
    <source>
        <dbReference type="ARBA" id="ARBA00022679"/>
    </source>
</evidence>
<feature type="domain" description="Glycosyl transferase family 1" evidence="3">
    <location>
        <begin position="199"/>
        <end position="343"/>
    </location>
</feature>
<dbReference type="Proteomes" id="UP000683575">
    <property type="component" value="Chromosome"/>
</dbReference>
<reference evidence="5" key="1">
    <citation type="submission" date="2021-06" db="EMBL/GenBank/DDBJ databases">
        <title>Complete genome sequence of Nocardioides sp. G188.</title>
        <authorList>
            <person name="Im W.-T."/>
        </authorList>
    </citation>
    <scope>NUCLEOTIDE SEQUENCE</scope>
    <source>
        <strain evidence="5">G188</strain>
    </source>
</reference>
<dbReference type="CDD" id="cd03814">
    <property type="entry name" value="GT4-like"/>
    <property type="match status" value="1"/>
</dbReference>
<dbReference type="InterPro" id="IPR001296">
    <property type="entry name" value="Glyco_trans_1"/>
</dbReference>
<dbReference type="RefSeq" id="WP_216940695.1">
    <property type="nucleotide sequence ID" value="NZ_CP077062.1"/>
</dbReference>
<evidence type="ECO:0000259" key="4">
    <source>
        <dbReference type="Pfam" id="PF13439"/>
    </source>
</evidence>
<dbReference type="KEGG" id="nps:KRR39_03070"/>
<evidence type="ECO:0000259" key="3">
    <source>
        <dbReference type="Pfam" id="PF00534"/>
    </source>
</evidence>
<organism evidence="5 6">
    <name type="scientific">Nocardioides panacis</name>
    <dbReference type="NCBI Taxonomy" id="2849501"/>
    <lineage>
        <taxon>Bacteria</taxon>
        <taxon>Bacillati</taxon>
        <taxon>Actinomycetota</taxon>
        <taxon>Actinomycetes</taxon>
        <taxon>Propionibacteriales</taxon>
        <taxon>Nocardioidaceae</taxon>
        <taxon>Nocardioides</taxon>
    </lineage>
</organism>
<keyword evidence="1" id="KW-0328">Glycosyltransferase</keyword>
<keyword evidence="6" id="KW-1185">Reference proteome</keyword>
<proteinExistence type="predicted"/>
<feature type="domain" description="Glycosyltransferase subfamily 4-like N-terminal" evidence="4">
    <location>
        <begin position="14"/>
        <end position="176"/>
    </location>
</feature>
<dbReference type="PANTHER" id="PTHR45947">
    <property type="entry name" value="SULFOQUINOVOSYL TRANSFERASE SQD2"/>
    <property type="match status" value="1"/>
</dbReference>
<dbReference type="GO" id="GO:1901137">
    <property type="term" value="P:carbohydrate derivative biosynthetic process"/>
    <property type="evidence" value="ECO:0007669"/>
    <property type="project" value="UniProtKB-ARBA"/>
</dbReference>
<keyword evidence="2" id="KW-0808">Transferase</keyword>
<dbReference type="AlphaFoldDB" id="A0A975SZJ3"/>
<dbReference type="EMBL" id="CP077062">
    <property type="protein sequence ID" value="QWZ08849.1"/>
    <property type="molecule type" value="Genomic_DNA"/>
</dbReference>
<dbReference type="PANTHER" id="PTHR45947:SF3">
    <property type="entry name" value="SULFOQUINOVOSYL TRANSFERASE SQD2"/>
    <property type="match status" value="1"/>
</dbReference>
<dbReference type="InterPro" id="IPR028098">
    <property type="entry name" value="Glyco_trans_4-like_N"/>
</dbReference>
<sequence length="382" mass="40471">MRVALVSESFLPQVNGVTNTVRHVVDRLVATGHQALVVAPGPGPDHYGPTPVVRVRSATLPGYRSFALGLPDRRVGTALAGFRPDLVHLASPVSLGACGLRAARRLGVPALAVYQTDLAGFAHRYGVPVGGLLDAWVGGLHRRADRTLVPSAASRAQLAALGVGGLHLWGRGVELALFDPRHRSDDLHARWAAGPGTGERVVVGYVGRLAAEKNLHRLAEVSRIPGVDVVVVGDGPLRHRLERLLPAATFTGMLRGPELARAFTSLDVFVHPGEDETFCQTVQEAQASGVPVVAAGAGGPLDLVEHLVTGLLYDPADPRSLRRSVARLAGDPLLRRSLGRAGRAAVQGRTWEALVDRLVTEHYLPLARPSVPAGPVRPRRAA</sequence>
<dbReference type="InterPro" id="IPR050194">
    <property type="entry name" value="Glycosyltransferase_grp1"/>
</dbReference>
<evidence type="ECO:0000313" key="6">
    <source>
        <dbReference type="Proteomes" id="UP000683575"/>
    </source>
</evidence>
<evidence type="ECO:0000313" key="5">
    <source>
        <dbReference type="EMBL" id="QWZ08849.1"/>
    </source>
</evidence>
<accession>A0A975SZJ3</accession>
<dbReference type="GO" id="GO:0016758">
    <property type="term" value="F:hexosyltransferase activity"/>
    <property type="evidence" value="ECO:0007669"/>
    <property type="project" value="TreeGrafter"/>
</dbReference>
<dbReference type="Pfam" id="PF00534">
    <property type="entry name" value="Glycos_transf_1"/>
    <property type="match status" value="1"/>
</dbReference>
<name>A0A975SZJ3_9ACTN</name>
<gene>
    <name evidence="5" type="ORF">KRR39_03070</name>
</gene>
<protein>
    <submittedName>
        <fullName evidence="5">Glycosyltransferase family 1 protein</fullName>
    </submittedName>
</protein>
<evidence type="ECO:0000256" key="1">
    <source>
        <dbReference type="ARBA" id="ARBA00022676"/>
    </source>
</evidence>
<dbReference type="Pfam" id="PF13439">
    <property type="entry name" value="Glyco_transf_4"/>
    <property type="match status" value="1"/>
</dbReference>